<dbReference type="EMBL" id="MCFL01000012">
    <property type="protein sequence ID" value="ORZ37515.1"/>
    <property type="molecule type" value="Genomic_DNA"/>
</dbReference>
<name>A0A1Y2HSF6_9FUNG</name>
<dbReference type="Proteomes" id="UP000193411">
    <property type="component" value="Unassembled WGS sequence"/>
</dbReference>
<comment type="caution">
    <text evidence="2">The sequence shown here is derived from an EMBL/GenBank/DDBJ whole genome shotgun (WGS) entry which is preliminary data.</text>
</comment>
<reference evidence="2 3" key="1">
    <citation type="submission" date="2016-07" db="EMBL/GenBank/DDBJ databases">
        <title>Pervasive Adenine N6-methylation of Active Genes in Fungi.</title>
        <authorList>
            <consortium name="DOE Joint Genome Institute"/>
            <person name="Mondo S.J."/>
            <person name="Dannebaum R.O."/>
            <person name="Kuo R.C."/>
            <person name="Labutti K."/>
            <person name="Haridas S."/>
            <person name="Kuo A."/>
            <person name="Salamov A."/>
            <person name="Ahrendt S.R."/>
            <person name="Lipzen A."/>
            <person name="Sullivan W."/>
            <person name="Andreopoulos W.B."/>
            <person name="Clum A."/>
            <person name="Lindquist E."/>
            <person name="Daum C."/>
            <person name="Ramamoorthy G.K."/>
            <person name="Gryganskyi A."/>
            <person name="Culley D."/>
            <person name="Magnuson J.K."/>
            <person name="James T.Y."/>
            <person name="O'Malley M.A."/>
            <person name="Stajich J.E."/>
            <person name="Spatafora J.W."/>
            <person name="Visel A."/>
            <person name="Grigoriev I.V."/>
        </authorList>
    </citation>
    <scope>NUCLEOTIDE SEQUENCE [LARGE SCALE GENOMIC DNA]</scope>
    <source>
        <strain evidence="2 3">PL171</strain>
    </source>
</reference>
<dbReference type="OrthoDB" id="5599161at2759"/>
<dbReference type="AlphaFoldDB" id="A0A1Y2HSF6"/>
<feature type="region of interest" description="Disordered" evidence="1">
    <location>
        <begin position="120"/>
        <end position="141"/>
    </location>
</feature>
<organism evidence="2 3">
    <name type="scientific">Catenaria anguillulae PL171</name>
    <dbReference type="NCBI Taxonomy" id="765915"/>
    <lineage>
        <taxon>Eukaryota</taxon>
        <taxon>Fungi</taxon>
        <taxon>Fungi incertae sedis</taxon>
        <taxon>Blastocladiomycota</taxon>
        <taxon>Blastocladiomycetes</taxon>
        <taxon>Blastocladiales</taxon>
        <taxon>Catenariaceae</taxon>
        <taxon>Catenaria</taxon>
    </lineage>
</organism>
<keyword evidence="3" id="KW-1185">Reference proteome</keyword>
<feature type="region of interest" description="Disordered" evidence="1">
    <location>
        <begin position="43"/>
        <end position="81"/>
    </location>
</feature>
<sequence>MSAPRGVWDGRTLWDRWSGVQVVDEEVLLGWATTGIVLAGNEGRSRRQRGVASNGVRTQPSGFTDYGLTSGTAAGDIDSDDSADDGAAFPAHLLNSTLDPSSAAAAVAEMYVPPVQYMGAASTSSSYPDPDDFDPISPPPMAPVRDSFFGGAYGAALNASAGVSPTGPEPVYYPFPPASGTATPSGQAGLIHSALDGLEQALRSAPVAAADGGPDNAETSFRG</sequence>
<proteinExistence type="predicted"/>
<accession>A0A1Y2HSF6</accession>
<gene>
    <name evidence="2" type="ORF">BCR44DRAFT_218529</name>
</gene>
<evidence type="ECO:0000256" key="1">
    <source>
        <dbReference type="SAM" id="MobiDB-lite"/>
    </source>
</evidence>
<protein>
    <submittedName>
        <fullName evidence="2">Uncharacterized protein</fullName>
    </submittedName>
</protein>
<evidence type="ECO:0000313" key="2">
    <source>
        <dbReference type="EMBL" id="ORZ37515.1"/>
    </source>
</evidence>
<evidence type="ECO:0000313" key="3">
    <source>
        <dbReference type="Proteomes" id="UP000193411"/>
    </source>
</evidence>